<dbReference type="OrthoDB" id="421009at2759"/>
<proteinExistence type="inferred from homology"/>
<dbReference type="GO" id="GO:0000139">
    <property type="term" value="C:Golgi membrane"/>
    <property type="evidence" value="ECO:0007669"/>
    <property type="project" value="TreeGrafter"/>
</dbReference>
<evidence type="ECO:0000256" key="2">
    <source>
        <dbReference type="ARBA" id="ARBA00009063"/>
    </source>
</evidence>
<dbReference type="GO" id="GO:0006906">
    <property type="term" value="P:vesicle fusion"/>
    <property type="evidence" value="ECO:0007669"/>
    <property type="project" value="TreeGrafter"/>
</dbReference>
<gene>
    <name evidence="12" type="ORF">PPROV_000353900</name>
</gene>
<dbReference type="SMART" id="SM00397">
    <property type="entry name" value="t_SNARE"/>
    <property type="match status" value="1"/>
</dbReference>
<feature type="transmembrane region" description="Helical" evidence="10">
    <location>
        <begin position="391"/>
        <end position="411"/>
    </location>
</feature>
<dbReference type="Gene3D" id="1.20.58.70">
    <property type="match status" value="1"/>
</dbReference>
<dbReference type="GO" id="GO:0005484">
    <property type="term" value="F:SNAP receptor activity"/>
    <property type="evidence" value="ECO:0007669"/>
    <property type="project" value="TreeGrafter"/>
</dbReference>
<keyword evidence="4 10" id="KW-0812">Transmembrane</keyword>
<evidence type="ECO:0000256" key="5">
    <source>
        <dbReference type="ARBA" id="ARBA00022927"/>
    </source>
</evidence>
<dbReference type="SUPFAM" id="SSF47661">
    <property type="entry name" value="t-snare proteins"/>
    <property type="match status" value="1"/>
</dbReference>
<dbReference type="GO" id="GO:0006888">
    <property type="term" value="P:endoplasmic reticulum to Golgi vesicle-mediated transport"/>
    <property type="evidence" value="ECO:0007669"/>
    <property type="project" value="TreeGrafter"/>
</dbReference>
<evidence type="ECO:0000256" key="1">
    <source>
        <dbReference type="ARBA" id="ARBA00004211"/>
    </source>
</evidence>
<dbReference type="EMBL" id="BNJQ01000008">
    <property type="protein sequence ID" value="GHP04787.1"/>
    <property type="molecule type" value="Genomic_DNA"/>
</dbReference>
<evidence type="ECO:0000256" key="6">
    <source>
        <dbReference type="ARBA" id="ARBA00022989"/>
    </source>
</evidence>
<keyword evidence="6 10" id="KW-1133">Transmembrane helix</keyword>
<feature type="compositionally biased region" description="Low complexity" evidence="9">
    <location>
        <begin position="228"/>
        <end position="245"/>
    </location>
</feature>
<dbReference type="InterPro" id="IPR000727">
    <property type="entry name" value="T_SNARE_dom"/>
</dbReference>
<comment type="caution">
    <text evidence="12">The sequence shown here is derived from an EMBL/GenBank/DDBJ whole genome shotgun (WGS) entry which is preliminary data.</text>
</comment>
<evidence type="ECO:0000256" key="8">
    <source>
        <dbReference type="ARBA" id="ARBA00023136"/>
    </source>
</evidence>
<keyword evidence="7" id="KW-0175">Coiled coil</keyword>
<sequence>MMSSTRDRTSEFFSIADRLGGSVGASASGGGGAGAGSGLAPRGLSGSSLGSSSLSGAALSKVDSSLFASKASSIGMGIHATSTKLARLAALAKRTSMFDDPAREIAELTGVIKQDIASLNAAISDLQNLSRGTSGSNKQTAAHGTTVVNNLKTKLMGAMKQFKEVLTVRNENLKVQESRRSRFTASPSKLPSQGDGGVRQPLLGAAPSSSPLPLGRYAAAASGGGDMAMPTPSTSDAAAAGASDKPPVRPPPHWATSSTQPTSVEPGGGHPHLRRRQQGGGSSVMVDNATGPPSSRAPTTPGMPPPPPMFQSQALVAQNSSYVSARSEAIAQVESTITELGGIFSQLATMVQEQGELAVRIDENVEDTLSNVEAGQGELLKYLDRISGNRWLILKVLGVVLFFLLIFVLFVL</sequence>
<evidence type="ECO:0000313" key="12">
    <source>
        <dbReference type="EMBL" id="GHP04787.1"/>
    </source>
</evidence>
<dbReference type="InterPro" id="IPR010989">
    <property type="entry name" value="SNARE"/>
</dbReference>
<keyword evidence="3" id="KW-0813">Transport</keyword>
<organism evidence="12 13">
    <name type="scientific">Pycnococcus provasolii</name>
    <dbReference type="NCBI Taxonomy" id="41880"/>
    <lineage>
        <taxon>Eukaryota</taxon>
        <taxon>Viridiplantae</taxon>
        <taxon>Chlorophyta</taxon>
        <taxon>Pseudoscourfieldiophyceae</taxon>
        <taxon>Pseudoscourfieldiales</taxon>
        <taxon>Pycnococcaceae</taxon>
        <taxon>Pycnococcus</taxon>
    </lineage>
</organism>
<dbReference type="Proteomes" id="UP000660262">
    <property type="component" value="Unassembled WGS sequence"/>
</dbReference>
<dbReference type="GO" id="GO:0048278">
    <property type="term" value="P:vesicle docking"/>
    <property type="evidence" value="ECO:0007669"/>
    <property type="project" value="TreeGrafter"/>
</dbReference>
<feature type="region of interest" description="Disordered" evidence="9">
    <location>
        <begin position="225"/>
        <end position="311"/>
    </location>
</feature>
<dbReference type="PANTHER" id="PTHR19957:SF3">
    <property type="entry name" value="SYNTAXIN-5"/>
    <property type="match status" value="1"/>
</dbReference>
<dbReference type="InterPro" id="IPR045242">
    <property type="entry name" value="Syntaxin"/>
</dbReference>
<dbReference type="GO" id="GO:0031201">
    <property type="term" value="C:SNARE complex"/>
    <property type="evidence" value="ECO:0007669"/>
    <property type="project" value="TreeGrafter"/>
</dbReference>
<keyword evidence="8 10" id="KW-0472">Membrane</keyword>
<evidence type="ECO:0000256" key="3">
    <source>
        <dbReference type="ARBA" id="ARBA00022448"/>
    </source>
</evidence>
<feature type="region of interest" description="Disordered" evidence="9">
    <location>
        <begin position="177"/>
        <end position="213"/>
    </location>
</feature>
<dbReference type="CDD" id="cd15844">
    <property type="entry name" value="SNARE_syntaxin5"/>
    <property type="match status" value="1"/>
</dbReference>
<keyword evidence="5" id="KW-0653">Protein transport</keyword>
<name>A0A830HIB4_9CHLO</name>
<evidence type="ECO:0000259" key="11">
    <source>
        <dbReference type="PROSITE" id="PS50192"/>
    </source>
</evidence>
<evidence type="ECO:0000256" key="9">
    <source>
        <dbReference type="SAM" id="MobiDB-lite"/>
    </source>
</evidence>
<protein>
    <recommendedName>
        <fullName evidence="11">t-SNARE coiled-coil homology domain-containing protein</fullName>
    </recommendedName>
</protein>
<comment type="subcellular location">
    <subcellularLocation>
        <location evidence="1">Membrane</location>
        <topology evidence="1">Single-pass type IV membrane protein</topology>
    </subcellularLocation>
</comment>
<comment type="similarity">
    <text evidence="2">Belongs to the syntaxin family.</text>
</comment>
<dbReference type="GO" id="GO:0000149">
    <property type="term" value="F:SNARE binding"/>
    <property type="evidence" value="ECO:0007669"/>
    <property type="project" value="TreeGrafter"/>
</dbReference>
<dbReference type="GO" id="GO:0006886">
    <property type="term" value="P:intracellular protein transport"/>
    <property type="evidence" value="ECO:0007669"/>
    <property type="project" value="TreeGrafter"/>
</dbReference>
<accession>A0A830HIB4</accession>
<evidence type="ECO:0000256" key="10">
    <source>
        <dbReference type="SAM" id="Phobius"/>
    </source>
</evidence>
<dbReference type="PANTHER" id="PTHR19957">
    <property type="entry name" value="SYNTAXIN"/>
    <property type="match status" value="1"/>
</dbReference>
<dbReference type="Pfam" id="PF05739">
    <property type="entry name" value="SNARE"/>
    <property type="match status" value="1"/>
</dbReference>
<evidence type="ECO:0000256" key="7">
    <source>
        <dbReference type="ARBA" id="ARBA00023054"/>
    </source>
</evidence>
<feature type="domain" description="T-SNARE coiled-coil homology" evidence="11">
    <location>
        <begin position="320"/>
        <end position="382"/>
    </location>
</feature>
<dbReference type="PROSITE" id="PS50192">
    <property type="entry name" value="T_SNARE"/>
    <property type="match status" value="1"/>
</dbReference>
<evidence type="ECO:0000256" key="4">
    <source>
        <dbReference type="ARBA" id="ARBA00022692"/>
    </source>
</evidence>
<evidence type="ECO:0000313" key="13">
    <source>
        <dbReference type="Proteomes" id="UP000660262"/>
    </source>
</evidence>
<reference evidence="12" key="1">
    <citation type="submission" date="2020-10" db="EMBL/GenBank/DDBJ databases">
        <title>Unveiling of a novel bifunctional photoreceptor, Dualchrome1, isolated from a cosmopolitan green alga.</title>
        <authorList>
            <person name="Suzuki S."/>
            <person name="Kawachi M."/>
        </authorList>
    </citation>
    <scope>NUCLEOTIDE SEQUENCE</scope>
    <source>
        <strain evidence="12">NIES 2893</strain>
    </source>
</reference>
<keyword evidence="13" id="KW-1185">Reference proteome</keyword>
<dbReference type="AlphaFoldDB" id="A0A830HIB4"/>